<dbReference type="InterPro" id="IPR020845">
    <property type="entry name" value="AMP-binding_CS"/>
</dbReference>
<evidence type="ECO:0000256" key="2">
    <source>
        <dbReference type="ARBA" id="ARBA00022598"/>
    </source>
</evidence>
<evidence type="ECO:0000313" key="8">
    <source>
        <dbReference type="Proteomes" id="UP000027100"/>
    </source>
</evidence>
<accession>A0A062VB74</accession>
<dbReference type="eggNOG" id="COG0365">
    <property type="taxonomic scope" value="Bacteria"/>
</dbReference>
<dbReference type="Proteomes" id="UP000027100">
    <property type="component" value="Unassembled WGS sequence"/>
</dbReference>
<dbReference type="GO" id="GO:0015645">
    <property type="term" value="F:fatty acid ligase activity"/>
    <property type="evidence" value="ECO:0007669"/>
    <property type="project" value="TreeGrafter"/>
</dbReference>
<dbReference type="SUPFAM" id="SSF56801">
    <property type="entry name" value="Acetyl-CoA synthetase-like"/>
    <property type="match status" value="1"/>
</dbReference>
<dbReference type="Gene3D" id="3.40.50.12780">
    <property type="entry name" value="N-terminal domain of ligase-like"/>
    <property type="match status" value="1"/>
</dbReference>
<feature type="domain" description="AMP-dependent synthetase/ligase" evidence="5">
    <location>
        <begin position="37"/>
        <end position="402"/>
    </location>
</feature>
<evidence type="ECO:0000259" key="5">
    <source>
        <dbReference type="Pfam" id="PF00501"/>
    </source>
</evidence>
<dbReference type="GO" id="GO:0005524">
    <property type="term" value="F:ATP binding"/>
    <property type="evidence" value="ECO:0007669"/>
    <property type="project" value="UniProtKB-KW"/>
</dbReference>
<dbReference type="GO" id="GO:0004321">
    <property type="term" value="F:fatty-acyl-CoA synthase activity"/>
    <property type="evidence" value="ECO:0007669"/>
    <property type="project" value="TreeGrafter"/>
</dbReference>
<evidence type="ECO:0000256" key="3">
    <source>
        <dbReference type="ARBA" id="ARBA00022741"/>
    </source>
</evidence>
<evidence type="ECO:0000313" key="7">
    <source>
        <dbReference type="EMBL" id="KCZ99652.1"/>
    </source>
</evidence>
<dbReference type="GO" id="GO:0006633">
    <property type="term" value="P:fatty acid biosynthetic process"/>
    <property type="evidence" value="ECO:0007669"/>
    <property type="project" value="TreeGrafter"/>
</dbReference>
<dbReference type="InterPro" id="IPR025110">
    <property type="entry name" value="AMP-bd_C"/>
</dbReference>
<evidence type="ECO:0000256" key="4">
    <source>
        <dbReference type="ARBA" id="ARBA00022840"/>
    </source>
</evidence>
<name>A0A062VB74_9PROT</name>
<dbReference type="InterPro" id="IPR051087">
    <property type="entry name" value="Mitochondrial_ACSM"/>
</dbReference>
<dbReference type="Pfam" id="PF13193">
    <property type="entry name" value="AMP-binding_C"/>
    <property type="match status" value="1"/>
</dbReference>
<dbReference type="EMBL" id="ARYM01000004">
    <property type="protein sequence ID" value="KCZ99652.1"/>
    <property type="molecule type" value="Genomic_DNA"/>
</dbReference>
<feature type="domain" description="AMP-binding enzyme C-terminal" evidence="6">
    <location>
        <begin position="452"/>
        <end position="530"/>
    </location>
</feature>
<keyword evidence="4" id="KW-0067">ATP-binding</keyword>
<dbReference type="PROSITE" id="PS00455">
    <property type="entry name" value="AMP_BINDING"/>
    <property type="match status" value="1"/>
</dbReference>
<dbReference type="InterPro" id="IPR000873">
    <property type="entry name" value="AMP-dep_synth/lig_dom"/>
</dbReference>
<proteinExistence type="inferred from homology"/>
<dbReference type="PANTHER" id="PTHR43605">
    <property type="entry name" value="ACYL-COENZYME A SYNTHETASE"/>
    <property type="match status" value="1"/>
</dbReference>
<keyword evidence="2 7" id="KW-0436">Ligase</keyword>
<dbReference type="InterPro" id="IPR045851">
    <property type="entry name" value="AMP-bd_C_sf"/>
</dbReference>
<dbReference type="PATRIC" id="fig|1280954.3.peg.953"/>
<gene>
    <name evidence="7" type="ORF">HPO_04675</name>
</gene>
<dbReference type="Pfam" id="PF00501">
    <property type="entry name" value="AMP-binding"/>
    <property type="match status" value="1"/>
</dbReference>
<dbReference type="InterPro" id="IPR042099">
    <property type="entry name" value="ANL_N_sf"/>
</dbReference>
<dbReference type="PANTHER" id="PTHR43605:SF10">
    <property type="entry name" value="ACYL-COA SYNTHETASE MEDIUM CHAIN FAMILY MEMBER 3"/>
    <property type="match status" value="1"/>
</dbReference>
<dbReference type="OrthoDB" id="6187882at2"/>
<reference evidence="7 8" key="1">
    <citation type="journal article" date="2014" name="Antonie Van Leeuwenhoek">
        <title>Hyphomonas beringensis sp. nov. and Hyphomonas chukchiensis sp. nov., isolated from surface seawater of the Bering Sea and Chukchi Sea.</title>
        <authorList>
            <person name="Li C."/>
            <person name="Lai Q."/>
            <person name="Li G."/>
            <person name="Dong C."/>
            <person name="Wang J."/>
            <person name="Liao Y."/>
            <person name="Shao Z."/>
        </authorList>
    </citation>
    <scope>NUCLEOTIDE SEQUENCE [LARGE SCALE GENOMIC DNA]</scope>
    <source>
        <strain evidence="7 8">PS728</strain>
    </source>
</reference>
<dbReference type="GO" id="GO:0006637">
    <property type="term" value="P:acyl-CoA metabolic process"/>
    <property type="evidence" value="ECO:0007669"/>
    <property type="project" value="TreeGrafter"/>
</dbReference>
<dbReference type="GO" id="GO:0016405">
    <property type="term" value="F:CoA-ligase activity"/>
    <property type="evidence" value="ECO:0007669"/>
    <property type="project" value="UniProtKB-ARBA"/>
</dbReference>
<dbReference type="STRING" id="1280954.HPO_04675"/>
<comment type="similarity">
    <text evidence="1">Belongs to the ATP-dependent AMP-binding enzyme family.</text>
</comment>
<dbReference type="RefSeq" id="WP_051612285.1">
    <property type="nucleotide sequence ID" value="NZ_ARYM01000004.1"/>
</dbReference>
<evidence type="ECO:0000259" key="6">
    <source>
        <dbReference type="Pfam" id="PF13193"/>
    </source>
</evidence>
<dbReference type="AlphaFoldDB" id="A0A062VB74"/>
<evidence type="ECO:0000256" key="1">
    <source>
        <dbReference type="ARBA" id="ARBA00006432"/>
    </source>
</evidence>
<organism evidence="7 8">
    <name type="scientific">Hyphomonas polymorpha PS728</name>
    <dbReference type="NCBI Taxonomy" id="1280954"/>
    <lineage>
        <taxon>Bacteria</taxon>
        <taxon>Pseudomonadati</taxon>
        <taxon>Pseudomonadota</taxon>
        <taxon>Alphaproteobacteria</taxon>
        <taxon>Hyphomonadales</taxon>
        <taxon>Hyphomonadaceae</taxon>
        <taxon>Hyphomonas</taxon>
    </lineage>
</organism>
<comment type="caution">
    <text evidence="7">The sequence shown here is derived from an EMBL/GenBank/DDBJ whole genome shotgun (WGS) entry which is preliminary data.</text>
</comment>
<protein>
    <submittedName>
        <fullName evidence="7">Acyl-CoA synthetase/AMP-acid ligase</fullName>
    </submittedName>
</protein>
<keyword evidence="8" id="KW-1185">Reference proteome</keyword>
<dbReference type="Gene3D" id="3.30.300.30">
    <property type="match status" value="1"/>
</dbReference>
<sequence>MQRLIKPAKTYSEIYDTFRWDLPQRCNIAHQICDRHADDPQKVALIHHLGSGIRTYTFREVQKRANQFANVLKGLGLNEGERVMVLLPQHPVTAISHVACWKAGMISVPTSILFGVDGLEYRLNNAEIGAVVTDQANLAKVLEAKALAPSLKHVFVIDGTPEGGALPFHETLDTASDQFTTLMVSPDTPALINYTSGTTGWPKGTLHGHRVLFGHLPGAEVLFDLYPQPGDKMWSPADWAWMGGLGNTLLCGWNYGTPILVFPMAGFDPELTMQMMGRHEIRNAFLTPTMMKLLKPHSRLIKKENVRLRSIISGSEAVGKDLLAAMLEMFEATINEGFGQTEANMTLGNCSGLNHYRIGSLGTPLPGHTAAIVDDDGNALPVGTVGNLAFKRPDPVMMLEYWRAPEATAKKFAGDWMITGDLARADEEGFYWFHGRADDVITSSGYRIGPTEIEDAIIRHPAVSMAAVIGVPHPERTEIIRAYVSLLPGHTPSDTLAEEIRQSVRDRLAKHEYPREIRFVDTFPMTTTGKILRRELRDQARLEQEAQ</sequence>
<keyword evidence="3" id="KW-0547">Nucleotide-binding</keyword>